<organism evidence="2 3">
    <name type="scientific">Necator americanus</name>
    <name type="common">Human hookworm</name>
    <dbReference type="NCBI Taxonomy" id="51031"/>
    <lineage>
        <taxon>Eukaryota</taxon>
        <taxon>Metazoa</taxon>
        <taxon>Ecdysozoa</taxon>
        <taxon>Nematoda</taxon>
        <taxon>Chromadorea</taxon>
        <taxon>Rhabditida</taxon>
        <taxon>Rhabditina</taxon>
        <taxon>Rhabditomorpha</taxon>
        <taxon>Strongyloidea</taxon>
        <taxon>Ancylostomatidae</taxon>
        <taxon>Bunostominae</taxon>
        <taxon>Necator</taxon>
    </lineage>
</organism>
<comment type="caution">
    <text evidence="2">The sequence shown here is derived from an EMBL/GenBank/DDBJ whole genome shotgun (WGS) entry which is preliminary data.</text>
</comment>
<evidence type="ECO:0008006" key="4">
    <source>
        <dbReference type="Google" id="ProtNLM"/>
    </source>
</evidence>
<reference evidence="2 3" key="1">
    <citation type="submission" date="2023-08" db="EMBL/GenBank/DDBJ databases">
        <title>A Necator americanus chromosomal reference genome.</title>
        <authorList>
            <person name="Ilik V."/>
            <person name="Petrzelkova K.J."/>
            <person name="Pardy F."/>
            <person name="Fuh T."/>
            <person name="Niatou-Singa F.S."/>
            <person name="Gouil Q."/>
            <person name="Baker L."/>
            <person name="Ritchie M.E."/>
            <person name="Jex A.R."/>
            <person name="Gazzola D."/>
            <person name="Li H."/>
            <person name="Toshio Fujiwara R."/>
            <person name="Zhan B."/>
            <person name="Aroian R.V."/>
            <person name="Pafco B."/>
            <person name="Schwarz E.M."/>
        </authorList>
    </citation>
    <scope>NUCLEOTIDE SEQUENCE [LARGE SCALE GENOMIC DNA]</scope>
    <source>
        <strain evidence="2 3">Aroian</strain>
        <tissue evidence="2">Whole animal</tissue>
    </source>
</reference>
<accession>A0ABR1BL64</accession>
<evidence type="ECO:0000256" key="1">
    <source>
        <dbReference type="SAM" id="MobiDB-lite"/>
    </source>
</evidence>
<gene>
    <name evidence="2" type="primary">Necator_chrI.g361</name>
    <name evidence="2" type="ORF">RB195_004240</name>
</gene>
<feature type="region of interest" description="Disordered" evidence="1">
    <location>
        <begin position="1"/>
        <end position="22"/>
    </location>
</feature>
<dbReference type="Proteomes" id="UP001303046">
    <property type="component" value="Unassembled WGS sequence"/>
</dbReference>
<evidence type="ECO:0000313" key="3">
    <source>
        <dbReference type="Proteomes" id="UP001303046"/>
    </source>
</evidence>
<evidence type="ECO:0000313" key="2">
    <source>
        <dbReference type="EMBL" id="KAK6725801.1"/>
    </source>
</evidence>
<name>A0ABR1BL64_NECAM</name>
<proteinExistence type="predicted"/>
<sequence length="112" mass="13116">MSTLFGMREGPPNPRHGVGYKEPERVKSDVINPIKRLIRPTKKVLRFPFRFAELPDLVDLKVFRWLGADRQLMEAAISCSLWNSDEQMGSVRALADEKVRQRYSKDDMLRRR</sequence>
<protein>
    <recommendedName>
        <fullName evidence="4">F-box domain protein</fullName>
    </recommendedName>
</protein>
<dbReference type="EMBL" id="JAVFWL010000001">
    <property type="protein sequence ID" value="KAK6725801.1"/>
    <property type="molecule type" value="Genomic_DNA"/>
</dbReference>
<keyword evidence="3" id="KW-1185">Reference proteome</keyword>